<evidence type="ECO:0000259" key="2">
    <source>
        <dbReference type="PROSITE" id="PS51123"/>
    </source>
</evidence>
<organism evidence="3 4">
    <name type="scientific">Crenothrix polyspora</name>
    <dbReference type="NCBI Taxonomy" id="360316"/>
    <lineage>
        <taxon>Bacteria</taxon>
        <taxon>Pseudomonadati</taxon>
        <taxon>Pseudomonadota</taxon>
        <taxon>Gammaproteobacteria</taxon>
        <taxon>Methylococcales</taxon>
        <taxon>Crenotrichaceae</taxon>
        <taxon>Crenothrix</taxon>
    </lineage>
</organism>
<dbReference type="EMBL" id="FUKI01000103">
    <property type="protein sequence ID" value="SJM92437.1"/>
    <property type="molecule type" value="Genomic_DNA"/>
</dbReference>
<keyword evidence="4" id="KW-1185">Reference proteome</keyword>
<protein>
    <recommendedName>
        <fullName evidence="2">OmpA-like domain-containing protein</fullName>
    </recommendedName>
</protein>
<evidence type="ECO:0000256" key="1">
    <source>
        <dbReference type="PROSITE-ProRule" id="PRU00473"/>
    </source>
</evidence>
<dbReference type="InterPro" id="IPR036737">
    <property type="entry name" value="OmpA-like_sf"/>
</dbReference>
<dbReference type="InterPro" id="IPR006665">
    <property type="entry name" value="OmpA-like"/>
</dbReference>
<keyword evidence="1" id="KW-0472">Membrane</keyword>
<dbReference type="GO" id="GO:0016020">
    <property type="term" value="C:membrane"/>
    <property type="evidence" value="ECO:0007669"/>
    <property type="project" value="UniProtKB-UniRule"/>
</dbReference>
<gene>
    <name evidence="3" type="ORF">CRENPOLYSF1_290004</name>
</gene>
<evidence type="ECO:0000313" key="3">
    <source>
        <dbReference type="EMBL" id="SJM92437.1"/>
    </source>
</evidence>
<dbReference type="Proteomes" id="UP000195667">
    <property type="component" value="Unassembled WGS sequence"/>
</dbReference>
<proteinExistence type="predicted"/>
<feature type="domain" description="OmpA-like" evidence="2">
    <location>
        <begin position="237"/>
        <end position="347"/>
    </location>
</feature>
<evidence type="ECO:0000313" key="4">
    <source>
        <dbReference type="Proteomes" id="UP000195667"/>
    </source>
</evidence>
<dbReference type="OrthoDB" id="6195779at2"/>
<dbReference type="Pfam" id="PF00691">
    <property type="entry name" value="OmpA"/>
    <property type="match status" value="1"/>
</dbReference>
<dbReference type="AlphaFoldDB" id="A0A1R4H8E3"/>
<accession>A0A1R4H8E3</accession>
<dbReference type="PROSITE" id="PS51123">
    <property type="entry name" value="OMPA_2"/>
    <property type="match status" value="1"/>
</dbReference>
<reference evidence="4" key="1">
    <citation type="submission" date="2017-02" db="EMBL/GenBank/DDBJ databases">
        <authorList>
            <person name="Daims H."/>
        </authorList>
    </citation>
    <scope>NUCLEOTIDE SEQUENCE [LARGE SCALE GENOMIC DNA]</scope>
</reference>
<dbReference type="RefSeq" id="WP_087143397.1">
    <property type="nucleotide sequence ID" value="NZ_FUKI01000103.1"/>
</dbReference>
<sequence>MNYVNKVLLAAVFSIQNVSATEPAAKAPEPKSEYETNLVSLKDLTGVYVVLEFVTKSSEKSHLSVNPNLQQEVKKRLESVGLKLLSKEEMLKTPGNPELDIYPNYPAHLSAGSPGAGADPVVANLTPTNQCCYTSIWGSFLQGAILERKADTKYRLGTWGNGSNTDSCEKLGDWMSEATLKIIDNFVADYKKAQDIKIQPQAKNQIEQKTVVSATELTRLPKAQVVQVKEIDDTKGMACDTAFMVYAQIFKTGSTTISSTKNALLDKLATHMLACQNYRYRIETRPDKGGNHDAKELLSARRAISLHNYLIGKGIDKEQFEMRFFDNDKSSNDKTEEDVVITPISSQ</sequence>
<name>A0A1R4H8E3_9GAMM</name>
<dbReference type="SUPFAM" id="SSF103088">
    <property type="entry name" value="OmpA-like"/>
    <property type="match status" value="1"/>
</dbReference>
<dbReference type="Gene3D" id="3.30.1330.60">
    <property type="entry name" value="OmpA-like domain"/>
    <property type="match status" value="1"/>
</dbReference>